<evidence type="ECO:0000313" key="2">
    <source>
        <dbReference type="Proteomes" id="UP000256845"/>
    </source>
</evidence>
<dbReference type="Proteomes" id="UP000256845">
    <property type="component" value="Unassembled WGS sequence"/>
</dbReference>
<organism evidence="1 2">
    <name type="scientific">Aestuariispira insulae</name>
    <dbReference type="NCBI Taxonomy" id="1461337"/>
    <lineage>
        <taxon>Bacteria</taxon>
        <taxon>Pseudomonadati</taxon>
        <taxon>Pseudomonadota</taxon>
        <taxon>Alphaproteobacteria</taxon>
        <taxon>Rhodospirillales</taxon>
        <taxon>Kiloniellaceae</taxon>
        <taxon>Aestuariispira</taxon>
    </lineage>
</organism>
<gene>
    <name evidence="1" type="ORF">DFP90_1363</name>
</gene>
<protein>
    <submittedName>
        <fullName evidence="1">Uncharacterized protein</fullName>
    </submittedName>
</protein>
<reference evidence="1 2" key="1">
    <citation type="submission" date="2018-07" db="EMBL/GenBank/DDBJ databases">
        <title>Genomic Encyclopedia of Type Strains, Phase III (KMG-III): the genomes of soil and plant-associated and newly described type strains.</title>
        <authorList>
            <person name="Whitman W."/>
        </authorList>
    </citation>
    <scope>NUCLEOTIDE SEQUENCE [LARGE SCALE GENOMIC DNA]</scope>
    <source>
        <strain evidence="1 2">CECT 8488</strain>
    </source>
</reference>
<accession>A0A3D9H0P8</accession>
<dbReference type="AlphaFoldDB" id="A0A3D9H0P8"/>
<dbReference type="RefSeq" id="WP_115939708.1">
    <property type="nucleotide sequence ID" value="NZ_QRDW01000036.1"/>
</dbReference>
<name>A0A3D9H0P8_9PROT</name>
<comment type="caution">
    <text evidence="1">The sequence shown here is derived from an EMBL/GenBank/DDBJ whole genome shotgun (WGS) entry which is preliminary data.</text>
</comment>
<keyword evidence="2" id="KW-1185">Reference proteome</keyword>
<dbReference type="EMBL" id="QRDW01000036">
    <property type="protein sequence ID" value="RED43084.1"/>
    <property type="molecule type" value="Genomic_DNA"/>
</dbReference>
<proteinExistence type="predicted"/>
<dbReference type="OrthoDB" id="8912619at2"/>
<sequence length="124" mass="14942">MDRATLEEIKTDFLDSYFYYCWHKIETGADWSDREQEYGYAYEKRKDAYDLPVEQLMLEVIMLILKANRWQDYDHVHLDRINRILEEHGWEELSKDLSAEEVDFMGRYFKLLGLQPDHSARPSG</sequence>
<evidence type="ECO:0000313" key="1">
    <source>
        <dbReference type="EMBL" id="RED43084.1"/>
    </source>
</evidence>